<sequence>MKLIENWKKAWQLWSVQCAFFMALVNVAISLLPLLQQELSITVYALVNALLGIALAVLRVLSQAPKKV</sequence>
<organism evidence="2">
    <name type="scientific">Vibrio sp. 1F_97</name>
    <dbReference type="NCBI Taxonomy" id="1652827"/>
    <lineage>
        <taxon>Bacteria</taxon>
        <taxon>Pseudomonadati</taxon>
        <taxon>Pseudomonadota</taxon>
        <taxon>Gammaproteobacteria</taxon>
        <taxon>Vibrionales</taxon>
        <taxon>Vibrionaceae</taxon>
        <taxon>Vibrio</taxon>
    </lineage>
</organism>
<protein>
    <submittedName>
        <fullName evidence="2">Uncharacterized protein</fullName>
    </submittedName>
</protein>
<dbReference type="EMBL" id="KP795532">
    <property type="protein sequence ID" value="AKN37332.1"/>
    <property type="molecule type" value="Genomic_DNA"/>
</dbReference>
<feature type="transmembrane region" description="Helical" evidence="1">
    <location>
        <begin position="41"/>
        <end position="61"/>
    </location>
</feature>
<accession>A0A0H3ZS88</accession>
<feature type="transmembrane region" description="Helical" evidence="1">
    <location>
        <begin position="12"/>
        <end position="35"/>
    </location>
</feature>
<keyword evidence="1" id="KW-0812">Transmembrane</keyword>
<dbReference type="InterPro" id="IPR057700">
    <property type="entry name" value="DUF7940"/>
</dbReference>
<dbReference type="Pfam" id="PF25612">
    <property type="entry name" value="DUF7940"/>
    <property type="match status" value="1"/>
</dbReference>
<name>A0A0H3ZS88_9VIBR</name>
<dbReference type="AlphaFoldDB" id="A0A0H3ZS88"/>
<keyword evidence="1" id="KW-0472">Membrane</keyword>
<evidence type="ECO:0000313" key="2">
    <source>
        <dbReference type="EMBL" id="AKN37332.1"/>
    </source>
</evidence>
<evidence type="ECO:0000256" key="1">
    <source>
        <dbReference type="SAM" id="Phobius"/>
    </source>
</evidence>
<proteinExistence type="predicted"/>
<reference evidence="2" key="1">
    <citation type="journal article" date="2015" name="MBio">
        <title>Eco-Evolutionary Dynamics of Episomes among Ecologically Cohesive Bacterial Populations.</title>
        <authorList>
            <person name="Xue H."/>
            <person name="Cordero O.X."/>
            <person name="Camas F.M."/>
            <person name="Trimble W."/>
            <person name="Meyer F."/>
            <person name="Guglielmini J."/>
            <person name="Rocha E.P."/>
            <person name="Polz M.F."/>
        </authorList>
    </citation>
    <scope>NUCLEOTIDE SEQUENCE</scope>
    <source>
        <strain evidence="2">1F_97</strain>
    </source>
</reference>
<keyword evidence="1" id="KW-1133">Transmembrane helix</keyword>